<evidence type="ECO:0000256" key="1">
    <source>
        <dbReference type="ARBA" id="ARBA00004141"/>
    </source>
</evidence>
<reference evidence="5" key="2">
    <citation type="journal article" date="2023" name="Science">
        <title>Genomic signatures of disease resistance in endangered staghorn corals.</title>
        <authorList>
            <person name="Vollmer S.V."/>
            <person name="Selwyn J.D."/>
            <person name="Despard B.A."/>
            <person name="Roesel C.L."/>
        </authorList>
    </citation>
    <scope>NUCLEOTIDE SEQUENCE</scope>
    <source>
        <strain evidence="5">K2</strain>
    </source>
</reference>
<name>A0AAD9QWV5_ACRCE</name>
<dbReference type="AlphaFoldDB" id="A0AAD9QWV5"/>
<feature type="transmembrane region" description="Helical" evidence="3">
    <location>
        <begin position="57"/>
        <end position="75"/>
    </location>
</feature>
<feature type="transmembrane region" description="Helical" evidence="3">
    <location>
        <begin position="375"/>
        <end position="393"/>
    </location>
</feature>
<accession>A0AAD9QWV5</accession>
<evidence type="ECO:0000259" key="4">
    <source>
        <dbReference type="PROSITE" id="PS50850"/>
    </source>
</evidence>
<dbReference type="PANTHER" id="PTHR11360:SF251">
    <property type="entry name" value="MAJOR FACILITATOR SUPERFAMILY (MFS) PROFILE DOMAIN-CONTAINING PROTEIN"/>
    <property type="match status" value="1"/>
</dbReference>
<feature type="domain" description="Major facilitator superfamily (MFS) profile" evidence="4">
    <location>
        <begin position="1"/>
        <end position="414"/>
    </location>
</feature>
<dbReference type="InterPro" id="IPR036259">
    <property type="entry name" value="MFS_trans_sf"/>
</dbReference>
<feature type="transmembrane region" description="Helical" evidence="3">
    <location>
        <begin position="319"/>
        <end position="341"/>
    </location>
</feature>
<dbReference type="SUPFAM" id="SSF103473">
    <property type="entry name" value="MFS general substrate transporter"/>
    <property type="match status" value="1"/>
</dbReference>
<sequence length="414" mass="45303">MAILFSISSSPRKPDSLWSWLVCVCATVSWISSLGFLYSYAIFLPVFMDYFNASREIAALVGSVAIALTFFAGLFSTSLVTWFGSRVTALMGGAICVVTLTISSFVDNIFLLLFTYGVLFGFGCSCVFAAGIMVIELYFTRRQSIAAGILTAGIGTGILIMGPILEELTRVTNWQTTFRIMAGVNLLVSLGAVTFDPNVEKDQEKVPSKDEDMEKENTEREKGSVVSEMQSVFDVSVWKEPRVLALFLPEFFVGLGHFVPQIHMVRYCNELGISSQKAATLLIFRGLCSAACRLLAGFVCNHPKVDTFHVFQAAEFTAGLSAMFMTVAPTFASLIACNIVYGIADGFFFTCVNCLVLTVSLLADKLGSYKLPFRLAGGITLVGAFIPFMLLCYRSESQHGDDLQAEEEKKKLLN</sequence>
<reference evidence="5" key="1">
    <citation type="journal article" date="2023" name="G3 (Bethesda)">
        <title>Whole genome assembly and annotation of the endangered Caribbean coral Acropora cervicornis.</title>
        <authorList>
            <person name="Selwyn J.D."/>
            <person name="Vollmer S.V."/>
        </authorList>
    </citation>
    <scope>NUCLEOTIDE SEQUENCE</scope>
    <source>
        <strain evidence="5">K2</strain>
    </source>
</reference>
<gene>
    <name evidence="5" type="ORF">P5673_006938</name>
</gene>
<comment type="subcellular location">
    <subcellularLocation>
        <location evidence="1">Membrane</location>
        <topology evidence="1">Multi-pass membrane protein</topology>
    </subcellularLocation>
</comment>
<dbReference type="Pfam" id="PF07690">
    <property type="entry name" value="MFS_1"/>
    <property type="match status" value="1"/>
</dbReference>
<dbReference type="Proteomes" id="UP001249851">
    <property type="component" value="Unassembled WGS sequence"/>
</dbReference>
<proteinExistence type="predicted"/>
<dbReference type="PROSITE" id="PS50850">
    <property type="entry name" value="MFS"/>
    <property type="match status" value="1"/>
</dbReference>
<feature type="transmembrane region" description="Helical" evidence="3">
    <location>
        <begin position="346"/>
        <end position="363"/>
    </location>
</feature>
<dbReference type="Gene3D" id="1.20.1250.20">
    <property type="entry name" value="MFS general substrate transporter like domains"/>
    <property type="match status" value="1"/>
</dbReference>
<evidence type="ECO:0000313" key="6">
    <source>
        <dbReference type="Proteomes" id="UP001249851"/>
    </source>
</evidence>
<dbReference type="PANTHER" id="PTHR11360">
    <property type="entry name" value="MONOCARBOXYLATE TRANSPORTER"/>
    <property type="match status" value="1"/>
</dbReference>
<keyword evidence="6" id="KW-1185">Reference proteome</keyword>
<feature type="transmembrane region" description="Helical" evidence="3">
    <location>
        <begin position="17"/>
        <end position="45"/>
    </location>
</feature>
<keyword evidence="3" id="KW-0812">Transmembrane</keyword>
<protein>
    <submittedName>
        <fullName evidence="5">Monocarboxylate transporter 10</fullName>
    </submittedName>
</protein>
<comment type="caution">
    <text evidence="5">The sequence shown here is derived from an EMBL/GenBank/DDBJ whole genome shotgun (WGS) entry which is preliminary data.</text>
</comment>
<feature type="transmembrane region" description="Helical" evidence="3">
    <location>
        <begin position="87"/>
        <end position="106"/>
    </location>
</feature>
<dbReference type="InterPro" id="IPR050327">
    <property type="entry name" value="Proton-linked_MCT"/>
</dbReference>
<organism evidence="5 6">
    <name type="scientific">Acropora cervicornis</name>
    <name type="common">Staghorn coral</name>
    <dbReference type="NCBI Taxonomy" id="6130"/>
    <lineage>
        <taxon>Eukaryota</taxon>
        <taxon>Metazoa</taxon>
        <taxon>Cnidaria</taxon>
        <taxon>Anthozoa</taxon>
        <taxon>Hexacorallia</taxon>
        <taxon>Scleractinia</taxon>
        <taxon>Astrocoeniina</taxon>
        <taxon>Acroporidae</taxon>
        <taxon>Acropora</taxon>
    </lineage>
</organism>
<dbReference type="InterPro" id="IPR020846">
    <property type="entry name" value="MFS_dom"/>
</dbReference>
<evidence type="ECO:0000256" key="3">
    <source>
        <dbReference type="SAM" id="Phobius"/>
    </source>
</evidence>
<feature type="transmembrane region" description="Helical" evidence="3">
    <location>
        <begin position="113"/>
        <end position="139"/>
    </location>
</feature>
<feature type="transmembrane region" description="Helical" evidence="3">
    <location>
        <begin position="177"/>
        <end position="195"/>
    </location>
</feature>
<dbReference type="InterPro" id="IPR011701">
    <property type="entry name" value="MFS"/>
</dbReference>
<feature type="region of interest" description="Disordered" evidence="2">
    <location>
        <begin position="201"/>
        <end position="221"/>
    </location>
</feature>
<feature type="transmembrane region" description="Helical" evidence="3">
    <location>
        <begin position="281"/>
        <end position="299"/>
    </location>
</feature>
<dbReference type="EMBL" id="JARQWQ010000011">
    <property type="protein sequence ID" value="KAK2568875.1"/>
    <property type="molecule type" value="Genomic_DNA"/>
</dbReference>
<keyword evidence="3" id="KW-1133">Transmembrane helix</keyword>
<dbReference type="GO" id="GO:0016020">
    <property type="term" value="C:membrane"/>
    <property type="evidence" value="ECO:0007669"/>
    <property type="project" value="UniProtKB-SubCell"/>
</dbReference>
<dbReference type="GO" id="GO:0022857">
    <property type="term" value="F:transmembrane transporter activity"/>
    <property type="evidence" value="ECO:0007669"/>
    <property type="project" value="InterPro"/>
</dbReference>
<evidence type="ECO:0000256" key="2">
    <source>
        <dbReference type="SAM" id="MobiDB-lite"/>
    </source>
</evidence>
<feature type="transmembrane region" description="Helical" evidence="3">
    <location>
        <begin position="145"/>
        <end position="165"/>
    </location>
</feature>
<keyword evidence="3" id="KW-0472">Membrane</keyword>
<evidence type="ECO:0000313" key="5">
    <source>
        <dbReference type="EMBL" id="KAK2568875.1"/>
    </source>
</evidence>